<dbReference type="InterPro" id="IPR036052">
    <property type="entry name" value="TrpB-like_PALP_sf"/>
</dbReference>
<proteinExistence type="predicted"/>
<feature type="non-terminal residue" evidence="1">
    <location>
        <position position="45"/>
    </location>
</feature>
<reference evidence="1" key="1">
    <citation type="submission" date="2018-05" db="EMBL/GenBank/DDBJ databases">
        <authorList>
            <person name="Lanie J.A."/>
            <person name="Ng W.-L."/>
            <person name="Kazmierczak K.M."/>
            <person name="Andrzejewski T.M."/>
            <person name="Davidsen T.M."/>
            <person name="Wayne K.J."/>
            <person name="Tettelin H."/>
            <person name="Glass J.I."/>
            <person name="Rusch D."/>
            <person name="Podicherti R."/>
            <person name="Tsui H.-C.T."/>
            <person name="Winkler M.E."/>
        </authorList>
    </citation>
    <scope>NUCLEOTIDE SEQUENCE</scope>
</reference>
<dbReference type="Gene3D" id="3.40.50.1100">
    <property type="match status" value="1"/>
</dbReference>
<protein>
    <submittedName>
        <fullName evidence="1">Uncharacterized protein</fullName>
    </submittedName>
</protein>
<dbReference type="AlphaFoldDB" id="A0A382W9J6"/>
<sequence>VTGTGILNLYREFLPVTERTPFITLGEGETPLVRSSQISKLVECE</sequence>
<gene>
    <name evidence="1" type="ORF">METZ01_LOCUS408213</name>
</gene>
<feature type="non-terminal residue" evidence="1">
    <location>
        <position position="1"/>
    </location>
</feature>
<accession>A0A382W9J6</accession>
<dbReference type="EMBL" id="UINC01158040">
    <property type="protein sequence ID" value="SVD55359.1"/>
    <property type="molecule type" value="Genomic_DNA"/>
</dbReference>
<name>A0A382W9J6_9ZZZZ</name>
<organism evidence="1">
    <name type="scientific">marine metagenome</name>
    <dbReference type="NCBI Taxonomy" id="408172"/>
    <lineage>
        <taxon>unclassified sequences</taxon>
        <taxon>metagenomes</taxon>
        <taxon>ecological metagenomes</taxon>
    </lineage>
</organism>
<evidence type="ECO:0000313" key="1">
    <source>
        <dbReference type="EMBL" id="SVD55359.1"/>
    </source>
</evidence>